<gene>
    <name evidence="8" type="ORF">GCM10011505_19680</name>
</gene>
<feature type="transmembrane region" description="Helical" evidence="6">
    <location>
        <begin position="150"/>
        <end position="175"/>
    </location>
</feature>
<evidence type="ECO:0000256" key="2">
    <source>
        <dbReference type="ARBA" id="ARBA00022475"/>
    </source>
</evidence>
<keyword evidence="2" id="KW-1003">Cell membrane</keyword>
<evidence type="ECO:0000256" key="1">
    <source>
        <dbReference type="ARBA" id="ARBA00004651"/>
    </source>
</evidence>
<protein>
    <submittedName>
        <fullName evidence="8">Cytochrome b561</fullName>
    </submittedName>
</protein>
<dbReference type="Pfam" id="PF01292">
    <property type="entry name" value="Ni_hydr_CYTB"/>
    <property type="match status" value="1"/>
</dbReference>
<evidence type="ECO:0000313" key="9">
    <source>
        <dbReference type="Proteomes" id="UP000603352"/>
    </source>
</evidence>
<evidence type="ECO:0000256" key="4">
    <source>
        <dbReference type="ARBA" id="ARBA00022989"/>
    </source>
</evidence>
<feature type="domain" description="Cytochrome b561 bacterial/Ni-hydrogenase" evidence="7">
    <location>
        <begin position="19"/>
        <end position="180"/>
    </location>
</feature>
<keyword evidence="4 6" id="KW-1133">Transmembrane helix</keyword>
<keyword evidence="3 6" id="KW-0812">Transmembrane</keyword>
<dbReference type="PANTHER" id="PTHR30485:SF2">
    <property type="entry name" value="BLL0597 PROTEIN"/>
    <property type="match status" value="1"/>
</dbReference>
<dbReference type="RefSeq" id="WP_188577273.1">
    <property type="nucleotide sequence ID" value="NZ_BMDZ01000018.1"/>
</dbReference>
<evidence type="ECO:0000259" key="7">
    <source>
        <dbReference type="Pfam" id="PF01292"/>
    </source>
</evidence>
<reference evidence="9" key="1">
    <citation type="journal article" date="2019" name="Int. J. Syst. Evol. Microbiol.">
        <title>The Global Catalogue of Microorganisms (GCM) 10K type strain sequencing project: providing services to taxonomists for standard genome sequencing and annotation.</title>
        <authorList>
            <consortium name="The Broad Institute Genomics Platform"/>
            <consortium name="The Broad Institute Genome Sequencing Center for Infectious Disease"/>
            <person name="Wu L."/>
            <person name="Ma J."/>
        </authorList>
    </citation>
    <scope>NUCLEOTIDE SEQUENCE [LARGE SCALE GENOMIC DNA]</scope>
    <source>
        <strain evidence="9">CGMCC 1.10188</strain>
    </source>
</reference>
<dbReference type="Gene3D" id="1.20.950.20">
    <property type="entry name" value="Transmembrane di-heme cytochromes, Chain C"/>
    <property type="match status" value="1"/>
</dbReference>
<dbReference type="Proteomes" id="UP000603352">
    <property type="component" value="Unassembled WGS sequence"/>
</dbReference>
<evidence type="ECO:0000256" key="6">
    <source>
        <dbReference type="SAM" id="Phobius"/>
    </source>
</evidence>
<keyword evidence="5 6" id="KW-0472">Membrane</keyword>
<keyword evidence="9" id="KW-1185">Reference proteome</keyword>
<feature type="transmembrane region" description="Helical" evidence="6">
    <location>
        <begin position="51"/>
        <end position="68"/>
    </location>
</feature>
<feature type="transmembrane region" description="Helical" evidence="6">
    <location>
        <begin position="26"/>
        <end position="42"/>
    </location>
</feature>
<comment type="subcellular location">
    <subcellularLocation>
        <location evidence="1">Cell membrane</location>
        <topology evidence="1">Multi-pass membrane protein</topology>
    </subcellularLocation>
</comment>
<evidence type="ECO:0000256" key="5">
    <source>
        <dbReference type="ARBA" id="ARBA00023136"/>
    </source>
</evidence>
<evidence type="ECO:0000313" key="8">
    <source>
        <dbReference type="EMBL" id="GGB38178.1"/>
    </source>
</evidence>
<name>A0ABQ1IF27_9PROT</name>
<proteinExistence type="predicted"/>
<dbReference type="InterPro" id="IPR051542">
    <property type="entry name" value="Hydrogenase_cytochrome"/>
</dbReference>
<organism evidence="8 9">
    <name type="scientific">Tistrella bauzanensis</name>
    <dbReference type="NCBI Taxonomy" id="657419"/>
    <lineage>
        <taxon>Bacteria</taxon>
        <taxon>Pseudomonadati</taxon>
        <taxon>Pseudomonadota</taxon>
        <taxon>Alphaproteobacteria</taxon>
        <taxon>Geminicoccales</taxon>
        <taxon>Geminicoccaceae</taxon>
        <taxon>Tistrella</taxon>
    </lineage>
</organism>
<sequence length="185" mass="19966">MSRSGPAVELSRAGPGVRVWDPVVRLFHWLVVVGCLLDLAILEEGEAPHRWVGYVVAGALAVRILWGFVGTEPARFRAFVPTPAVLLGYLRDRIAGRARIYRSHNPAGAVMMLTLMALLAVVSITGIMTTTDMFWGVGWVEELHEAAAEAIIPLALLHAAVAVIDSVAGPVNLIAAMITGRKRLR</sequence>
<feature type="transmembrane region" description="Helical" evidence="6">
    <location>
        <begin position="110"/>
        <end position="130"/>
    </location>
</feature>
<dbReference type="EMBL" id="BMDZ01000018">
    <property type="protein sequence ID" value="GGB38178.1"/>
    <property type="molecule type" value="Genomic_DNA"/>
</dbReference>
<dbReference type="InterPro" id="IPR011577">
    <property type="entry name" value="Cyt_b561_bac/Ni-Hgenase"/>
</dbReference>
<dbReference type="PANTHER" id="PTHR30485">
    <property type="entry name" value="NI/FE-HYDROGENASE 1 B-TYPE CYTOCHROME SUBUNIT"/>
    <property type="match status" value="1"/>
</dbReference>
<dbReference type="SUPFAM" id="SSF81342">
    <property type="entry name" value="Transmembrane di-heme cytochromes"/>
    <property type="match status" value="1"/>
</dbReference>
<comment type="caution">
    <text evidence="8">The sequence shown here is derived from an EMBL/GenBank/DDBJ whole genome shotgun (WGS) entry which is preliminary data.</text>
</comment>
<dbReference type="InterPro" id="IPR016174">
    <property type="entry name" value="Di-haem_cyt_TM"/>
</dbReference>
<accession>A0ABQ1IF27</accession>
<evidence type="ECO:0000256" key="3">
    <source>
        <dbReference type="ARBA" id="ARBA00022692"/>
    </source>
</evidence>